<dbReference type="PROSITE" id="PS50800">
    <property type="entry name" value="SAP"/>
    <property type="match status" value="1"/>
</dbReference>
<feature type="region of interest" description="Disordered" evidence="1">
    <location>
        <begin position="82"/>
        <end position="108"/>
    </location>
</feature>
<dbReference type="GO" id="GO:0000723">
    <property type="term" value="P:telomere maintenance"/>
    <property type="evidence" value="ECO:0007669"/>
    <property type="project" value="TreeGrafter"/>
</dbReference>
<dbReference type="SMART" id="SM00513">
    <property type="entry name" value="SAP"/>
    <property type="match status" value="1"/>
</dbReference>
<feature type="compositionally biased region" description="Basic and acidic residues" evidence="1">
    <location>
        <begin position="95"/>
        <end position="108"/>
    </location>
</feature>
<dbReference type="Gene3D" id="1.10.720.30">
    <property type="entry name" value="SAP domain"/>
    <property type="match status" value="1"/>
</dbReference>
<reference evidence="3" key="2">
    <citation type="submission" date="2023-06" db="EMBL/GenBank/DDBJ databases">
        <authorList>
            <person name="Swenson N.G."/>
            <person name="Wegrzyn J.L."/>
            <person name="Mcevoy S.L."/>
        </authorList>
    </citation>
    <scope>NUCLEOTIDE SEQUENCE</scope>
    <source>
        <strain evidence="3">NS2018</strain>
        <tissue evidence="3">Leaf</tissue>
    </source>
</reference>
<evidence type="ECO:0000256" key="1">
    <source>
        <dbReference type="SAM" id="MobiDB-lite"/>
    </source>
</evidence>
<dbReference type="GO" id="GO:0003690">
    <property type="term" value="F:double-stranded DNA binding"/>
    <property type="evidence" value="ECO:0007669"/>
    <property type="project" value="TreeGrafter"/>
</dbReference>
<keyword evidence="4" id="KW-1185">Reference proteome</keyword>
<evidence type="ECO:0000313" key="4">
    <source>
        <dbReference type="Proteomes" id="UP001168877"/>
    </source>
</evidence>
<dbReference type="Pfam" id="PF02037">
    <property type="entry name" value="SAP"/>
    <property type="match status" value="1"/>
</dbReference>
<reference evidence="3" key="1">
    <citation type="journal article" date="2022" name="Plant J.">
        <title>Strategies of tolerance reflected in two North American maple genomes.</title>
        <authorList>
            <person name="McEvoy S.L."/>
            <person name="Sezen U.U."/>
            <person name="Trouern-Trend A."/>
            <person name="McMahon S.M."/>
            <person name="Schaberg P.G."/>
            <person name="Yang J."/>
            <person name="Wegrzyn J.L."/>
            <person name="Swenson N.G."/>
        </authorList>
    </citation>
    <scope>NUCLEOTIDE SEQUENCE</scope>
    <source>
        <strain evidence="3">NS2018</strain>
    </source>
</reference>
<dbReference type="PANTHER" id="PTHR12604:SF2">
    <property type="entry name" value="X-RAY REPAIR CROSS-COMPLEMENTING PROTEIN 6"/>
    <property type="match status" value="1"/>
</dbReference>
<organism evidence="3 4">
    <name type="scientific">Acer saccharum</name>
    <name type="common">Sugar maple</name>
    <dbReference type="NCBI Taxonomy" id="4024"/>
    <lineage>
        <taxon>Eukaryota</taxon>
        <taxon>Viridiplantae</taxon>
        <taxon>Streptophyta</taxon>
        <taxon>Embryophyta</taxon>
        <taxon>Tracheophyta</taxon>
        <taxon>Spermatophyta</taxon>
        <taxon>Magnoliopsida</taxon>
        <taxon>eudicotyledons</taxon>
        <taxon>Gunneridae</taxon>
        <taxon>Pentapetalae</taxon>
        <taxon>rosids</taxon>
        <taxon>malvids</taxon>
        <taxon>Sapindales</taxon>
        <taxon>Sapindaceae</taxon>
        <taxon>Hippocastanoideae</taxon>
        <taxon>Acereae</taxon>
        <taxon>Acer</taxon>
    </lineage>
</organism>
<dbReference type="InterPro" id="IPR036361">
    <property type="entry name" value="SAP_dom_sf"/>
</dbReference>
<dbReference type="SUPFAM" id="SSF68906">
    <property type="entry name" value="SAP domain"/>
    <property type="match status" value="1"/>
</dbReference>
<evidence type="ECO:0000313" key="3">
    <source>
        <dbReference type="EMBL" id="KAK0600768.1"/>
    </source>
</evidence>
<gene>
    <name evidence="3" type="ORF">LWI29_018244</name>
</gene>
<dbReference type="EMBL" id="JAUESC010000003">
    <property type="protein sequence ID" value="KAK0600768.1"/>
    <property type="molecule type" value="Genomic_DNA"/>
</dbReference>
<feature type="domain" description="SAP" evidence="2">
    <location>
        <begin position="389"/>
        <end position="423"/>
    </location>
</feature>
<proteinExistence type="predicted"/>
<accession>A0AA39T4Q3</accession>
<dbReference type="FunFam" id="1.10.720.30:FF:000021">
    <property type="entry name" value="ATP-dependent DNA helicase 2 subunit KU70"/>
    <property type="match status" value="1"/>
</dbReference>
<dbReference type="InterPro" id="IPR003034">
    <property type="entry name" value="SAP_dom"/>
</dbReference>
<feature type="compositionally biased region" description="Low complexity" evidence="1">
    <location>
        <begin position="82"/>
        <end position="94"/>
    </location>
</feature>
<sequence length="425" mass="48258">MYLLKTQNPRHMPTKSLSFISIFIRNLESQTNPTQTNNKSLHILFQEAVGLREKTETDSESENNELRNGLRELEKEVRHLKANANSNNQCNVNENAKKTQEPKKEKKNSSGLYKLFLDKGKGKYEAKRERRVVEDEPRVFKKLSTDMELLIKHLYQKGYFKKANFVPDDQEKLDLSCFDNSYGRNFIKFAAESFGKDNHKIAKLLSGSDLKKVVHLGCPSLTKKNIFSAKKLRNFFGIQENTVCCNCVLRHSCKFVNQYVQKGGYNNLRLADVMRVIPLYALESVPPELQVPDDVKASVSQLLKEVINLSPEINDETAPDEEGMARPGVVNAIEEFKLSDYGDSYDEENAHAGKGRVSEASKKRKAAAENAVKESANYDWANLADNGKLKDMTVAELKYYLTAHNLRVTGKKEALISRILTHMGK</sequence>
<dbReference type="GO" id="GO:0006303">
    <property type="term" value="P:double-strand break repair via nonhomologous end joining"/>
    <property type="evidence" value="ECO:0007669"/>
    <property type="project" value="TreeGrafter"/>
</dbReference>
<dbReference type="GO" id="GO:0043564">
    <property type="term" value="C:Ku70:Ku80 complex"/>
    <property type="evidence" value="ECO:0007669"/>
    <property type="project" value="TreeGrafter"/>
</dbReference>
<dbReference type="PANTHER" id="PTHR12604">
    <property type="entry name" value="KU AUTOANTIGEN DNA HELICASE"/>
    <property type="match status" value="1"/>
</dbReference>
<comment type="caution">
    <text evidence="3">The sequence shown here is derived from an EMBL/GenBank/DDBJ whole genome shotgun (WGS) entry which is preliminary data.</text>
</comment>
<protein>
    <recommendedName>
        <fullName evidence="2">SAP domain-containing protein</fullName>
    </recommendedName>
</protein>
<name>A0AA39T4Q3_ACESA</name>
<dbReference type="AlphaFoldDB" id="A0AA39T4Q3"/>
<dbReference type="GO" id="GO:0042162">
    <property type="term" value="F:telomeric DNA binding"/>
    <property type="evidence" value="ECO:0007669"/>
    <property type="project" value="TreeGrafter"/>
</dbReference>
<evidence type="ECO:0000259" key="2">
    <source>
        <dbReference type="PROSITE" id="PS50800"/>
    </source>
</evidence>
<dbReference type="Proteomes" id="UP001168877">
    <property type="component" value="Unassembled WGS sequence"/>
</dbReference>